<dbReference type="GO" id="GO:0016987">
    <property type="term" value="F:sigma factor activity"/>
    <property type="evidence" value="ECO:0007669"/>
    <property type="project" value="UniProtKB-KW"/>
</dbReference>
<evidence type="ECO:0000256" key="2">
    <source>
        <dbReference type="ARBA" id="ARBA00023015"/>
    </source>
</evidence>
<evidence type="ECO:0000313" key="9">
    <source>
        <dbReference type="EMBL" id="TGM10878.1"/>
    </source>
</evidence>
<keyword evidence="11" id="KW-1185">Reference proteome</keyword>
<dbReference type="Gene3D" id="1.10.1740.10">
    <property type="match status" value="1"/>
</dbReference>
<dbReference type="Proteomes" id="UP000297422">
    <property type="component" value="Unassembled WGS sequence"/>
</dbReference>
<dbReference type="Proteomes" id="UP000266669">
    <property type="component" value="Unassembled WGS sequence"/>
</dbReference>
<feature type="domain" description="RNA polymerase sigma factor 70 region 4 type 2" evidence="7">
    <location>
        <begin position="145"/>
        <end position="195"/>
    </location>
</feature>
<dbReference type="InterPro" id="IPR013325">
    <property type="entry name" value="RNA_pol_sigma_r2"/>
</dbReference>
<dbReference type="GO" id="GO:0003677">
    <property type="term" value="F:DNA binding"/>
    <property type="evidence" value="ECO:0007669"/>
    <property type="project" value="UniProtKB-KW"/>
</dbReference>
<dbReference type="Pfam" id="PF08281">
    <property type="entry name" value="Sigma70_r4_2"/>
    <property type="match status" value="1"/>
</dbReference>
<dbReference type="InterPro" id="IPR036388">
    <property type="entry name" value="WH-like_DNA-bd_sf"/>
</dbReference>
<dbReference type="NCBIfam" id="TIGR02937">
    <property type="entry name" value="sigma70-ECF"/>
    <property type="match status" value="1"/>
</dbReference>
<sequence>MIFLNNRVNLQPTIDWPDLVRQSLAGNREALDHLLVSLQPFIFNVAQKMLLNPDDAEDATQEVLLRVILYLQSYEPTKAKFTTWVYAIARNQLLKFRTGKIEALTGSFDQFSEEIYSVADEVIEARELQNPETQLLVKEANVGCMLGMLLCLSREQRLVFILGEILGLKSDAAGLICEISPENFRQQLSRARRDLYSFMQNKCGLVNKANPCRCHRKTMGFIKAGYVDPKNIRFASKHYENMRIFSEDQADSMCDLDIEYGQMFRNLPAYDAERSLLTVQSLLNSEDFRANFSL</sequence>
<reference evidence="8" key="4">
    <citation type="journal article" date="2020" name="Int. J. Syst. Evol. Microbiol.">
        <title>Leptospira yasudae sp. nov. and Leptospira stimsonii sp. nov., two new species of the pathogenic group isolated from environmental sources.</title>
        <authorList>
            <person name="Casanovas-Massana A."/>
            <person name="Hamond C."/>
            <person name="Santos L.A."/>
            <person name="de Oliveira D."/>
            <person name="Hacker K.P."/>
            <person name="Balassiano I."/>
            <person name="Costa F."/>
            <person name="Medeiros M.A."/>
            <person name="Reis M.G."/>
            <person name="Ko A.I."/>
            <person name="Wunder E.A."/>
        </authorList>
    </citation>
    <scope>NUCLEOTIDE SEQUENCE</scope>
    <source>
        <strain evidence="8">AMB6-RJ</strain>
    </source>
</reference>
<dbReference type="PANTHER" id="PTHR43133">
    <property type="entry name" value="RNA POLYMERASE ECF-TYPE SIGMA FACTO"/>
    <property type="match status" value="1"/>
</dbReference>
<reference evidence="11" key="3">
    <citation type="journal article" date="2019" name="PLoS Negl. Trop. Dis.">
        <title>Revisiting the worldwide diversity of Leptospira species in the environment.</title>
        <authorList>
            <person name="Vincent A.T."/>
            <person name="Schiettekatte O."/>
            <person name="Bourhy P."/>
            <person name="Veyrier F.J."/>
            <person name="Picardeau M."/>
        </authorList>
    </citation>
    <scope>NUCLEOTIDE SEQUENCE [LARGE SCALE GENOMIC DNA]</scope>
    <source>
        <strain evidence="11">201702407</strain>
    </source>
</reference>
<evidence type="ECO:0000256" key="3">
    <source>
        <dbReference type="ARBA" id="ARBA00023082"/>
    </source>
</evidence>
<dbReference type="InterPro" id="IPR013249">
    <property type="entry name" value="RNA_pol_sigma70_r4_t2"/>
</dbReference>
<dbReference type="InterPro" id="IPR039425">
    <property type="entry name" value="RNA_pol_sigma-70-like"/>
</dbReference>
<dbReference type="SUPFAM" id="SSF88659">
    <property type="entry name" value="Sigma3 and sigma4 domains of RNA polymerase sigma factors"/>
    <property type="match status" value="1"/>
</dbReference>
<keyword evidence="3" id="KW-0731">Sigma factor</keyword>
<dbReference type="PANTHER" id="PTHR43133:SF8">
    <property type="entry name" value="RNA POLYMERASE SIGMA FACTOR HI_1459-RELATED"/>
    <property type="match status" value="1"/>
</dbReference>
<proteinExistence type="inferred from homology"/>
<keyword evidence="4" id="KW-0238">DNA-binding</keyword>
<reference evidence="10" key="1">
    <citation type="submission" date="2018-05" db="EMBL/GenBank/DDBJ databases">
        <title>Leptospira yasudae sp. nov. and Leptospira stimsonii sp. nov., two pathogenic species of the genus Leptospira isolated from environmental sources.</title>
        <authorList>
            <person name="Casanovas-Massana A."/>
            <person name="Hamond C."/>
            <person name="Santos L.A."/>
            <person name="Hacker K.P."/>
            <person name="Balassiano I."/>
            <person name="Medeiros M.A."/>
            <person name="Reis M.G."/>
            <person name="Ko A.I."/>
            <person name="Wunder E.A."/>
        </authorList>
    </citation>
    <scope>NUCLEOTIDE SEQUENCE [LARGE SCALE GENOMIC DNA]</scope>
    <source>
        <strain evidence="10">AMB6-RJ</strain>
    </source>
</reference>
<comment type="caution">
    <text evidence="8">The sequence shown here is derived from an EMBL/GenBank/DDBJ whole genome shotgun (WGS) entry which is preliminary data.</text>
</comment>
<dbReference type="InterPro" id="IPR013324">
    <property type="entry name" value="RNA_pol_sigma_r3/r4-like"/>
</dbReference>
<evidence type="ECO:0000259" key="6">
    <source>
        <dbReference type="Pfam" id="PF04542"/>
    </source>
</evidence>
<evidence type="ECO:0000313" key="8">
    <source>
        <dbReference type="EMBL" id="RHX83213.1"/>
    </source>
</evidence>
<dbReference type="GO" id="GO:0006352">
    <property type="term" value="P:DNA-templated transcription initiation"/>
    <property type="evidence" value="ECO:0007669"/>
    <property type="project" value="InterPro"/>
</dbReference>
<name>A0A4R9L2Q5_9LEPT</name>
<evidence type="ECO:0000256" key="4">
    <source>
        <dbReference type="ARBA" id="ARBA00023125"/>
    </source>
</evidence>
<dbReference type="InterPro" id="IPR014284">
    <property type="entry name" value="RNA_pol_sigma-70_dom"/>
</dbReference>
<dbReference type="RefSeq" id="WP_118983940.1">
    <property type="nucleotide sequence ID" value="NZ_QHCS01000010.1"/>
</dbReference>
<evidence type="ECO:0000256" key="1">
    <source>
        <dbReference type="ARBA" id="ARBA00010641"/>
    </source>
</evidence>
<dbReference type="SUPFAM" id="SSF88946">
    <property type="entry name" value="Sigma2 domain of RNA polymerase sigma factors"/>
    <property type="match status" value="1"/>
</dbReference>
<feature type="domain" description="RNA polymerase sigma-70 region 2" evidence="6">
    <location>
        <begin position="37"/>
        <end position="96"/>
    </location>
</feature>
<keyword evidence="5" id="KW-0804">Transcription</keyword>
<evidence type="ECO:0000256" key="5">
    <source>
        <dbReference type="ARBA" id="ARBA00023163"/>
    </source>
</evidence>
<dbReference type="AlphaFoldDB" id="A0A4R9L2Q5"/>
<keyword evidence="2" id="KW-0805">Transcription regulation</keyword>
<comment type="similarity">
    <text evidence="1">Belongs to the sigma-70 factor family. ECF subfamily.</text>
</comment>
<evidence type="ECO:0000259" key="7">
    <source>
        <dbReference type="Pfam" id="PF08281"/>
    </source>
</evidence>
<dbReference type="Pfam" id="PF04542">
    <property type="entry name" value="Sigma70_r2"/>
    <property type="match status" value="1"/>
</dbReference>
<dbReference type="InterPro" id="IPR007627">
    <property type="entry name" value="RNA_pol_sigma70_r2"/>
</dbReference>
<reference evidence="9" key="2">
    <citation type="submission" date="2018-10" db="EMBL/GenBank/DDBJ databases">
        <authorList>
            <person name="Vincent A.T."/>
            <person name="Schiettekatte O."/>
            <person name="Bourhy P."/>
            <person name="Veyrier F.J."/>
            <person name="Picardeau M."/>
        </authorList>
    </citation>
    <scope>NUCLEOTIDE SEQUENCE</scope>
    <source>
        <strain evidence="9">201702407</strain>
    </source>
</reference>
<dbReference type="EMBL" id="RQGT01000103">
    <property type="protein sequence ID" value="TGM10878.1"/>
    <property type="molecule type" value="Genomic_DNA"/>
</dbReference>
<organism evidence="8 10">
    <name type="scientific">Leptospira stimsonii</name>
    <dbReference type="NCBI Taxonomy" id="2202203"/>
    <lineage>
        <taxon>Bacteria</taxon>
        <taxon>Pseudomonadati</taxon>
        <taxon>Spirochaetota</taxon>
        <taxon>Spirochaetia</taxon>
        <taxon>Leptospirales</taxon>
        <taxon>Leptospiraceae</taxon>
        <taxon>Leptospira</taxon>
    </lineage>
</organism>
<dbReference type="EMBL" id="QHCS01000010">
    <property type="protein sequence ID" value="RHX83213.1"/>
    <property type="molecule type" value="Genomic_DNA"/>
</dbReference>
<evidence type="ECO:0000313" key="11">
    <source>
        <dbReference type="Proteomes" id="UP000297422"/>
    </source>
</evidence>
<accession>A0A4R9L2Q5</accession>
<protein>
    <submittedName>
        <fullName evidence="8">RNA polymerase sigma factor</fullName>
    </submittedName>
</protein>
<gene>
    <name evidence="8" type="ORF">DLM78_22150</name>
    <name evidence="9" type="ORF">EHQ90_17735</name>
</gene>
<evidence type="ECO:0000313" key="10">
    <source>
        <dbReference type="Proteomes" id="UP000266669"/>
    </source>
</evidence>
<dbReference type="Gene3D" id="1.10.10.10">
    <property type="entry name" value="Winged helix-like DNA-binding domain superfamily/Winged helix DNA-binding domain"/>
    <property type="match status" value="1"/>
</dbReference>